<name>A0A382LIJ3_9ZZZZ</name>
<evidence type="ECO:0008006" key="4">
    <source>
        <dbReference type="Google" id="ProtNLM"/>
    </source>
</evidence>
<gene>
    <name evidence="3" type="ORF">METZ01_LOCUS288907</name>
</gene>
<dbReference type="AlphaFoldDB" id="A0A382LIJ3"/>
<reference evidence="3" key="1">
    <citation type="submission" date="2018-05" db="EMBL/GenBank/DDBJ databases">
        <authorList>
            <person name="Lanie J.A."/>
            <person name="Ng W.-L."/>
            <person name="Kazmierczak K.M."/>
            <person name="Andrzejewski T.M."/>
            <person name="Davidsen T.M."/>
            <person name="Wayne K.J."/>
            <person name="Tettelin H."/>
            <person name="Glass J.I."/>
            <person name="Rusch D."/>
            <person name="Podicherti R."/>
            <person name="Tsui H.-C.T."/>
            <person name="Winkler M.E."/>
        </authorList>
    </citation>
    <scope>NUCLEOTIDE SEQUENCE</scope>
</reference>
<feature type="compositionally biased region" description="Basic and acidic residues" evidence="1">
    <location>
        <begin position="155"/>
        <end position="170"/>
    </location>
</feature>
<feature type="compositionally biased region" description="Polar residues" evidence="1">
    <location>
        <begin position="136"/>
        <end position="146"/>
    </location>
</feature>
<evidence type="ECO:0000256" key="1">
    <source>
        <dbReference type="SAM" id="MobiDB-lite"/>
    </source>
</evidence>
<sequence length="184" mass="20639">MNRYQFEDLISDYIENKLPIAKRKELEAFMEANPEAKDQLESIRSLMKSMKKLPEVKTSDEFTAKLMKRVEFEKNRPSAKKYVTSTVGKTYFGFTPAYATVMTALVVAFVVVGMQLVPKTNNNSTVLPTSITAETSTIPKSTSPKPYQNDDIMLAEDHDSTDVDGPARVKSGQFDDKIKLVGNK</sequence>
<dbReference type="EMBL" id="UINC01087043">
    <property type="protein sequence ID" value="SVC36053.1"/>
    <property type="molecule type" value="Genomic_DNA"/>
</dbReference>
<feature type="transmembrane region" description="Helical" evidence="2">
    <location>
        <begin position="97"/>
        <end position="117"/>
    </location>
</feature>
<accession>A0A382LIJ3</accession>
<proteinExistence type="predicted"/>
<feature type="region of interest" description="Disordered" evidence="1">
    <location>
        <begin position="136"/>
        <end position="170"/>
    </location>
</feature>
<protein>
    <recommendedName>
        <fullName evidence="4">Zinc-finger domain-containing protein</fullName>
    </recommendedName>
</protein>
<keyword evidence="2" id="KW-0472">Membrane</keyword>
<organism evidence="3">
    <name type="scientific">marine metagenome</name>
    <dbReference type="NCBI Taxonomy" id="408172"/>
    <lineage>
        <taxon>unclassified sequences</taxon>
        <taxon>metagenomes</taxon>
        <taxon>ecological metagenomes</taxon>
    </lineage>
</organism>
<evidence type="ECO:0000256" key="2">
    <source>
        <dbReference type="SAM" id="Phobius"/>
    </source>
</evidence>
<evidence type="ECO:0000313" key="3">
    <source>
        <dbReference type="EMBL" id="SVC36053.1"/>
    </source>
</evidence>
<keyword evidence="2" id="KW-0812">Transmembrane</keyword>
<keyword evidence="2" id="KW-1133">Transmembrane helix</keyword>